<evidence type="ECO:0000313" key="2">
    <source>
        <dbReference type="WBParaSite" id="EEL_0000612301-mRNA-1"/>
    </source>
</evidence>
<reference evidence="2" key="1">
    <citation type="submission" date="2017-02" db="UniProtKB">
        <authorList>
            <consortium name="WormBaseParasite"/>
        </authorList>
    </citation>
    <scope>IDENTIFICATION</scope>
</reference>
<proteinExistence type="predicted"/>
<protein>
    <submittedName>
        <fullName evidence="2">Transposase</fullName>
    </submittedName>
</protein>
<dbReference type="AlphaFoldDB" id="A0A0R3RVI7"/>
<organism evidence="1 2">
    <name type="scientific">Elaeophora elaphi</name>
    <dbReference type="NCBI Taxonomy" id="1147741"/>
    <lineage>
        <taxon>Eukaryota</taxon>
        <taxon>Metazoa</taxon>
        <taxon>Ecdysozoa</taxon>
        <taxon>Nematoda</taxon>
        <taxon>Chromadorea</taxon>
        <taxon>Rhabditida</taxon>
        <taxon>Spirurina</taxon>
        <taxon>Spiruromorpha</taxon>
        <taxon>Filarioidea</taxon>
        <taxon>Onchocercidae</taxon>
        <taxon>Elaeophora</taxon>
    </lineage>
</organism>
<name>A0A0R3RVI7_9BILA</name>
<sequence>MSPSLCDNGKAHKYSANCNVQQSAFGNILRLKYQLKGHPMHADEMKDYRNAEETFVALKEGESFDCD</sequence>
<accession>A0A0R3RVI7</accession>
<evidence type="ECO:0000313" key="1">
    <source>
        <dbReference type="Proteomes" id="UP000050640"/>
    </source>
</evidence>
<dbReference type="WBParaSite" id="EEL_0000612301-mRNA-1">
    <property type="protein sequence ID" value="EEL_0000612301-mRNA-1"/>
    <property type="gene ID" value="EEL_0000612301"/>
</dbReference>
<dbReference type="Proteomes" id="UP000050640">
    <property type="component" value="Unplaced"/>
</dbReference>
<keyword evidence="1" id="KW-1185">Reference proteome</keyword>